<evidence type="ECO:0000313" key="4">
    <source>
        <dbReference type="Proteomes" id="UP000651271"/>
    </source>
</evidence>
<dbReference type="InterPro" id="IPR046483">
    <property type="entry name" value="DUF6576"/>
</dbReference>
<keyword evidence="1" id="KW-0472">Membrane</keyword>
<feature type="transmembrane region" description="Helical" evidence="1">
    <location>
        <begin position="12"/>
        <end position="36"/>
    </location>
</feature>
<dbReference type="Proteomes" id="UP000651271">
    <property type="component" value="Unassembled WGS sequence"/>
</dbReference>
<organism evidence="3 4">
    <name type="scientific">Sphingobacterium litopenaei</name>
    <dbReference type="NCBI Taxonomy" id="2763500"/>
    <lineage>
        <taxon>Bacteria</taxon>
        <taxon>Pseudomonadati</taxon>
        <taxon>Bacteroidota</taxon>
        <taxon>Sphingobacteriia</taxon>
        <taxon>Sphingobacteriales</taxon>
        <taxon>Sphingobacteriaceae</taxon>
        <taxon>Sphingobacterium</taxon>
    </lineage>
</organism>
<keyword evidence="1" id="KW-0812">Transmembrane</keyword>
<dbReference type="EMBL" id="JACOIJ010000012">
    <property type="protein sequence ID" value="MBD1429557.1"/>
    <property type="molecule type" value="Genomic_DNA"/>
</dbReference>
<reference evidence="3 4" key="1">
    <citation type="submission" date="2020-08" db="EMBL/GenBank/DDBJ databases">
        <title>Sphingobacterium sp. DN04309 isolated from aquaculture water.</title>
        <authorList>
            <person name="Zhang M."/>
        </authorList>
    </citation>
    <scope>NUCLEOTIDE SEQUENCE [LARGE SCALE GENOMIC DNA]</scope>
    <source>
        <strain evidence="3 4">DN04309</strain>
    </source>
</reference>
<comment type="caution">
    <text evidence="3">The sequence shown here is derived from an EMBL/GenBank/DDBJ whole genome shotgun (WGS) entry which is preliminary data.</text>
</comment>
<name>A0ABR7YE22_9SPHI</name>
<protein>
    <recommendedName>
        <fullName evidence="2">DUF6576 domain-containing protein</fullName>
    </recommendedName>
</protein>
<feature type="domain" description="DUF6576" evidence="2">
    <location>
        <begin position="144"/>
        <end position="185"/>
    </location>
</feature>
<gene>
    <name evidence="3" type="ORF">H8B04_08240</name>
</gene>
<keyword evidence="1" id="KW-1133">Transmembrane helix</keyword>
<sequence length="187" mass="21207">MFLNFLNTRQFNTVFLGGISVGAVLFLVVNLIPFFQNENTDWSTSAFGLAAVMGGLVVLVPNSEVRLLLLGNIKLKWIVSIYLGLQFAFLMVTNKPAAISYILVIGLGIIFTKQLQQGKDWSIILKKKNNKLKVVKRSYTYTSKTTEKEYPDQQQIDQILDKISLKGYESLTSREKEMLFRASKKED</sequence>
<dbReference type="Pfam" id="PF20216">
    <property type="entry name" value="DUF6576"/>
    <property type="match status" value="1"/>
</dbReference>
<dbReference type="RefSeq" id="WP_190302042.1">
    <property type="nucleotide sequence ID" value="NZ_JACOIJ010000012.1"/>
</dbReference>
<proteinExistence type="predicted"/>
<evidence type="ECO:0000259" key="2">
    <source>
        <dbReference type="Pfam" id="PF20216"/>
    </source>
</evidence>
<keyword evidence="4" id="KW-1185">Reference proteome</keyword>
<feature type="transmembrane region" description="Helical" evidence="1">
    <location>
        <begin position="42"/>
        <end position="61"/>
    </location>
</feature>
<evidence type="ECO:0000313" key="3">
    <source>
        <dbReference type="EMBL" id="MBD1429557.1"/>
    </source>
</evidence>
<accession>A0ABR7YE22</accession>
<evidence type="ECO:0000256" key="1">
    <source>
        <dbReference type="SAM" id="Phobius"/>
    </source>
</evidence>